<keyword evidence="2" id="KW-1185">Reference proteome</keyword>
<name>A0ACC7P678_9BACL</name>
<accession>A0ACC7P678</accession>
<protein>
    <submittedName>
        <fullName evidence="1">Response regulator</fullName>
    </submittedName>
</protein>
<evidence type="ECO:0000313" key="1">
    <source>
        <dbReference type="EMBL" id="MFM9331841.1"/>
    </source>
</evidence>
<evidence type="ECO:0000313" key="2">
    <source>
        <dbReference type="Proteomes" id="UP001631969"/>
    </source>
</evidence>
<organism evidence="1 2">
    <name type="scientific">Paenibacillus mesotrionivorans</name>
    <dbReference type="NCBI Taxonomy" id="3160968"/>
    <lineage>
        <taxon>Bacteria</taxon>
        <taxon>Bacillati</taxon>
        <taxon>Bacillota</taxon>
        <taxon>Bacilli</taxon>
        <taxon>Bacillales</taxon>
        <taxon>Paenibacillaceae</taxon>
        <taxon>Paenibacillus</taxon>
    </lineage>
</organism>
<sequence>MYKLLIVDNEPRVRYGLRHYLNWSAYGIEVAGEAEDGESALQEAERLKPDIVLTDVRLHHLDGIELSRRLRERYPRIKIVFVSEHTVADYLKSALQLNAVDYIFKPVNLRELRQVVRRITMELAEQERQLQVARDMQVKLRESLPLLRERFLYALLGQRLSPGLIQERIAFLELNLPVSADYVVLVISVDDYAEMLASRNERDRQLLMYAAVNVCQELMDLDMGGYVFEVRSGELVCILCLESKGFCEERLLALAEAIRYNLERWLALTVTIGVGDRSKGLGHISHSYAQARDAAERKWYLGKNRIITTNSPEPSEEQVFRVDHTRIERLTVLMKAGDAERLQEELDCIFGQLAKSWRSGADYIRNLSLQLALLADQLLLELGIQGPYAQESSVWEILARQETFEELHRTLEQLLSERCALIWERRNGKSGNLVERVQAIINARYSENITVTDIGRDVFLTPTYVCLLYKQETGRTVNDYLTQVRMERAKELLRNPRNKLYDICYAVGYADPSYFTKLFKKIAGVTPSAYRDSIK</sequence>
<proteinExistence type="predicted"/>
<dbReference type="EMBL" id="JBJURJ010000022">
    <property type="protein sequence ID" value="MFM9331841.1"/>
    <property type="molecule type" value="Genomic_DNA"/>
</dbReference>
<gene>
    <name evidence="1" type="ORF">ACI1P1_26445</name>
</gene>
<reference evidence="1" key="1">
    <citation type="submission" date="2024-12" db="EMBL/GenBank/DDBJ databases">
        <authorList>
            <person name="Wu N."/>
        </authorList>
    </citation>
    <scope>NUCLEOTIDE SEQUENCE</scope>
    <source>
        <strain evidence="1">P15</strain>
    </source>
</reference>
<dbReference type="Proteomes" id="UP001631969">
    <property type="component" value="Unassembled WGS sequence"/>
</dbReference>
<comment type="caution">
    <text evidence="1">The sequence shown here is derived from an EMBL/GenBank/DDBJ whole genome shotgun (WGS) entry which is preliminary data.</text>
</comment>